<accession>X1H1H1</accession>
<feature type="region of interest" description="Disordered" evidence="1">
    <location>
        <begin position="1"/>
        <end position="31"/>
    </location>
</feature>
<dbReference type="AlphaFoldDB" id="X1H1H1"/>
<proteinExistence type="predicted"/>
<evidence type="ECO:0000313" key="2">
    <source>
        <dbReference type="EMBL" id="GAH47714.1"/>
    </source>
</evidence>
<protein>
    <submittedName>
        <fullName evidence="2">Uncharacterized protein</fullName>
    </submittedName>
</protein>
<sequence length="55" mass="6108">PGITIVEKKRTQKIKSRPLKSKQEKLNAAKQAKNIPPQVPIVVTINVLTVHLKKG</sequence>
<name>X1H1H1_9ZZZZ</name>
<feature type="compositionally biased region" description="Basic residues" evidence="1">
    <location>
        <begin position="10"/>
        <end position="20"/>
    </location>
</feature>
<feature type="non-terminal residue" evidence="2">
    <location>
        <position position="1"/>
    </location>
</feature>
<dbReference type="EMBL" id="BARU01022833">
    <property type="protein sequence ID" value="GAH47714.1"/>
    <property type="molecule type" value="Genomic_DNA"/>
</dbReference>
<organism evidence="2">
    <name type="scientific">marine sediment metagenome</name>
    <dbReference type="NCBI Taxonomy" id="412755"/>
    <lineage>
        <taxon>unclassified sequences</taxon>
        <taxon>metagenomes</taxon>
        <taxon>ecological metagenomes</taxon>
    </lineage>
</organism>
<reference evidence="2" key="1">
    <citation type="journal article" date="2014" name="Front. Microbiol.">
        <title>High frequency of phylogenetically diverse reductive dehalogenase-homologous genes in deep subseafloor sedimentary metagenomes.</title>
        <authorList>
            <person name="Kawai M."/>
            <person name="Futagami T."/>
            <person name="Toyoda A."/>
            <person name="Takaki Y."/>
            <person name="Nishi S."/>
            <person name="Hori S."/>
            <person name="Arai W."/>
            <person name="Tsubouchi T."/>
            <person name="Morono Y."/>
            <person name="Uchiyama I."/>
            <person name="Ito T."/>
            <person name="Fujiyama A."/>
            <person name="Inagaki F."/>
            <person name="Takami H."/>
        </authorList>
    </citation>
    <scope>NUCLEOTIDE SEQUENCE</scope>
    <source>
        <strain evidence="2">Expedition CK06-06</strain>
    </source>
</reference>
<evidence type="ECO:0000256" key="1">
    <source>
        <dbReference type="SAM" id="MobiDB-lite"/>
    </source>
</evidence>
<gene>
    <name evidence="2" type="ORF">S03H2_37143</name>
</gene>
<comment type="caution">
    <text evidence="2">The sequence shown here is derived from an EMBL/GenBank/DDBJ whole genome shotgun (WGS) entry which is preliminary data.</text>
</comment>